<dbReference type="EMBL" id="MZGV01000010">
    <property type="protein sequence ID" value="OPJ63230.1"/>
    <property type="molecule type" value="Genomic_DNA"/>
</dbReference>
<dbReference type="PROSITE" id="PS50889">
    <property type="entry name" value="S4"/>
    <property type="match status" value="1"/>
</dbReference>
<dbReference type="CDD" id="cd00165">
    <property type="entry name" value="S4"/>
    <property type="match status" value="1"/>
</dbReference>
<dbReference type="Gene3D" id="3.30.1370.160">
    <property type="match status" value="1"/>
</dbReference>
<accession>A0A1V4ITU3</accession>
<dbReference type="OrthoDB" id="9812787at2"/>
<feature type="domain" description="RNA-binding S4" evidence="2">
    <location>
        <begin position="183"/>
        <end position="245"/>
    </location>
</feature>
<dbReference type="SUPFAM" id="SSF55174">
    <property type="entry name" value="Alpha-L RNA-binding motif"/>
    <property type="match status" value="1"/>
</dbReference>
<keyword evidence="1" id="KW-0694">RNA-binding</keyword>
<dbReference type="Pfam" id="PF17774">
    <property type="entry name" value="YlmH_RBD"/>
    <property type="match status" value="1"/>
</dbReference>
<evidence type="ECO:0000259" key="2">
    <source>
        <dbReference type="SMART" id="SM00363"/>
    </source>
</evidence>
<dbReference type="RefSeq" id="WP_079422729.1">
    <property type="nucleotide sequence ID" value="NZ_MZGV01000010.1"/>
</dbReference>
<organism evidence="3 4">
    <name type="scientific">Clostridium oryzae</name>
    <dbReference type="NCBI Taxonomy" id="1450648"/>
    <lineage>
        <taxon>Bacteria</taxon>
        <taxon>Bacillati</taxon>
        <taxon>Bacillota</taxon>
        <taxon>Clostridia</taxon>
        <taxon>Eubacteriales</taxon>
        <taxon>Clostridiaceae</taxon>
        <taxon>Clostridium</taxon>
    </lineage>
</organism>
<dbReference type="InterPro" id="IPR040591">
    <property type="entry name" value="RqcP2_RBD"/>
</dbReference>
<dbReference type="SMART" id="SM00363">
    <property type="entry name" value="S4"/>
    <property type="match status" value="1"/>
</dbReference>
<dbReference type="InterPro" id="IPR002942">
    <property type="entry name" value="S4_RNA-bd"/>
</dbReference>
<dbReference type="Gene3D" id="3.30.70.330">
    <property type="match status" value="1"/>
</dbReference>
<keyword evidence="4" id="KW-1185">Reference proteome</keyword>
<dbReference type="AlphaFoldDB" id="A0A1V4ITU3"/>
<dbReference type="InterPro" id="IPR012677">
    <property type="entry name" value="Nucleotide-bd_a/b_plait_sf"/>
</dbReference>
<evidence type="ECO:0000256" key="1">
    <source>
        <dbReference type="PROSITE-ProRule" id="PRU00182"/>
    </source>
</evidence>
<proteinExistence type="predicted"/>
<protein>
    <recommendedName>
        <fullName evidence="2">RNA-binding S4 domain-containing protein</fullName>
    </recommendedName>
</protein>
<dbReference type="Proteomes" id="UP000190080">
    <property type="component" value="Unassembled WGS sequence"/>
</dbReference>
<evidence type="ECO:0000313" key="3">
    <source>
        <dbReference type="EMBL" id="OPJ63230.1"/>
    </source>
</evidence>
<dbReference type="Gene3D" id="3.10.290.10">
    <property type="entry name" value="RNA-binding S4 domain"/>
    <property type="match status" value="1"/>
</dbReference>
<gene>
    <name evidence="3" type="ORF">CLORY_13130</name>
</gene>
<comment type="caution">
    <text evidence="3">The sequence shown here is derived from an EMBL/GenBank/DDBJ whole genome shotgun (WGS) entry which is preliminary data.</text>
</comment>
<evidence type="ECO:0000313" key="4">
    <source>
        <dbReference type="Proteomes" id="UP000190080"/>
    </source>
</evidence>
<reference evidence="3 4" key="1">
    <citation type="submission" date="2017-03" db="EMBL/GenBank/DDBJ databases">
        <title>Genome sequence of Clostridium oryzae DSM 28571.</title>
        <authorList>
            <person name="Poehlein A."/>
            <person name="Daniel R."/>
        </authorList>
    </citation>
    <scope>NUCLEOTIDE SEQUENCE [LARGE SCALE GENOMIC DNA]</scope>
    <source>
        <strain evidence="3 4">DSM 28571</strain>
    </source>
</reference>
<dbReference type="GO" id="GO:0003723">
    <property type="term" value="F:RNA binding"/>
    <property type="evidence" value="ECO:0007669"/>
    <property type="project" value="UniProtKB-KW"/>
</dbReference>
<name>A0A1V4ITU3_9CLOT</name>
<dbReference type="InterPro" id="IPR036986">
    <property type="entry name" value="S4_RNA-bd_sf"/>
</dbReference>
<sequence>MNFKKDDFLKHFSTGEKEQVTKLFEKVSLVLKTHRTTFFNEFLSPAVWSTIIEMKNYFGFDIYTYGGFHEAERKMVCFSYENSIEVNFPVKLVCIENRSKFLTLQHRDYLGALMALGIKRDKLGDLVVKDNRCFFPVSEELFEYIDSNLMKVGKCPCIVTEIEDESELPEAEYKQKLVIAAAMRLDAVVGAITGMSRSKSVNYIDTGKVQIDYIEVRDKSFEVNLLSTITVRGFGKYRIIETAGNSGSGKIKLKIYSFN</sequence>
<dbReference type="STRING" id="1450648.CLORY_13130"/>